<dbReference type="GO" id="GO:0050660">
    <property type="term" value="F:flavin adenine dinucleotide binding"/>
    <property type="evidence" value="ECO:0007669"/>
    <property type="project" value="InterPro"/>
</dbReference>
<dbReference type="OrthoDB" id="10262250at2759"/>
<keyword evidence="13" id="KW-1185">Reference proteome</keyword>
<evidence type="ECO:0000256" key="4">
    <source>
        <dbReference type="ARBA" id="ARBA00022643"/>
    </source>
</evidence>
<dbReference type="InterPro" id="IPR013785">
    <property type="entry name" value="Aldolase_TIM"/>
</dbReference>
<sequence length="508" mass="57224">MVVRQWLVVSLLVGMIAVRPSRSAFLSKLSTPRRSRPLFSHHNNDHDQERQGKQAELDAASTLSLAPMMEYTDRHFRHLVRLISNRTLLYTEMVGASAIYHEQMDAKQAYQDAHPTSTADEDVNAHYKDRYLQRFLRQSNREGPCVLQLGGSDPTAMYHATETVMELTQRGGICDYTAINLNCGCPSPKVAGKGCFGAALMDDPKLVADLVTAIHEGCQGRLPVTVKCRIGTDSQQPFSKQLQRQDDEQEYRTLAHFIETVADSGIVTSFDVHARIAVLQKSFSPADNRKIPPLKYSVVQRLVNDYSPHNKLKFTLNGGIETIPQAQSLLQQMPGLQGIMIGRAWAADPWRFSMADTLLYHNNNDQDQQSTSNNMNRLQILEAFGRHADQEEQEWDPIKIRRFLVKAVMPLFAGEPNSKQYRIRLDELARIPKQLHAQGIHSMAGQPPLSELMVNTALDCLSEETLLRTPQESYQRFLEQEASSQLPGRPHDPTVAAWQADRKSAEAV</sequence>
<feature type="signal peptide" evidence="10">
    <location>
        <begin position="1"/>
        <end position="23"/>
    </location>
</feature>
<protein>
    <submittedName>
        <fullName evidence="12">Dihydrouridine(20/20a) synthase</fullName>
    </submittedName>
</protein>
<dbReference type="Proteomes" id="UP001153069">
    <property type="component" value="Unassembled WGS sequence"/>
</dbReference>
<keyword evidence="8" id="KW-0560">Oxidoreductase</keyword>
<dbReference type="GO" id="GO:0017150">
    <property type="term" value="F:tRNA dihydrouridine synthase activity"/>
    <property type="evidence" value="ECO:0007669"/>
    <property type="project" value="InterPro"/>
</dbReference>
<evidence type="ECO:0000256" key="9">
    <source>
        <dbReference type="SAM" id="MobiDB-lite"/>
    </source>
</evidence>
<dbReference type="PANTHER" id="PTHR42907">
    <property type="entry name" value="FMN-LINKED OXIDOREDUCTASES SUPERFAMILY PROTEIN"/>
    <property type="match status" value="1"/>
</dbReference>
<comment type="cofactor">
    <cofactor evidence="1">
        <name>FMN</name>
        <dbReference type="ChEBI" id="CHEBI:58210"/>
    </cofactor>
</comment>
<dbReference type="SUPFAM" id="SSF51395">
    <property type="entry name" value="FMN-linked oxidoreductases"/>
    <property type="match status" value="1"/>
</dbReference>
<name>A0A9N8H5H2_9STRA</name>
<evidence type="ECO:0000313" key="13">
    <source>
        <dbReference type="Proteomes" id="UP001153069"/>
    </source>
</evidence>
<keyword evidence="4" id="KW-0288">FMN</keyword>
<accession>A0A9N8H5H2</accession>
<comment type="caution">
    <text evidence="12">The sequence shown here is derived from an EMBL/GenBank/DDBJ whole genome shotgun (WGS) entry which is preliminary data.</text>
</comment>
<evidence type="ECO:0000256" key="6">
    <source>
        <dbReference type="ARBA" id="ARBA00022857"/>
    </source>
</evidence>
<feature type="compositionally biased region" description="Basic and acidic residues" evidence="9">
    <location>
        <begin position="42"/>
        <end position="56"/>
    </location>
</feature>
<dbReference type="Gene3D" id="3.20.20.70">
    <property type="entry name" value="Aldolase class I"/>
    <property type="match status" value="1"/>
</dbReference>
<keyword evidence="2" id="KW-0820">tRNA-binding</keyword>
<keyword evidence="7" id="KW-0694">RNA-binding</keyword>
<evidence type="ECO:0000256" key="10">
    <source>
        <dbReference type="SAM" id="SignalP"/>
    </source>
</evidence>
<keyword evidence="10" id="KW-0732">Signal</keyword>
<organism evidence="12 13">
    <name type="scientific">Seminavis robusta</name>
    <dbReference type="NCBI Taxonomy" id="568900"/>
    <lineage>
        <taxon>Eukaryota</taxon>
        <taxon>Sar</taxon>
        <taxon>Stramenopiles</taxon>
        <taxon>Ochrophyta</taxon>
        <taxon>Bacillariophyta</taxon>
        <taxon>Bacillariophyceae</taxon>
        <taxon>Bacillariophycidae</taxon>
        <taxon>Naviculales</taxon>
        <taxon>Naviculaceae</taxon>
        <taxon>Seminavis</taxon>
    </lineage>
</organism>
<evidence type="ECO:0000256" key="5">
    <source>
        <dbReference type="ARBA" id="ARBA00022694"/>
    </source>
</evidence>
<dbReference type="EMBL" id="CAICTM010000113">
    <property type="protein sequence ID" value="CAB9501641.1"/>
    <property type="molecule type" value="Genomic_DNA"/>
</dbReference>
<keyword evidence="5" id="KW-0819">tRNA processing</keyword>
<feature type="region of interest" description="Disordered" evidence="9">
    <location>
        <begin position="35"/>
        <end position="56"/>
    </location>
</feature>
<feature type="region of interest" description="Disordered" evidence="9">
    <location>
        <begin position="479"/>
        <end position="508"/>
    </location>
</feature>
<evidence type="ECO:0000256" key="3">
    <source>
        <dbReference type="ARBA" id="ARBA00022630"/>
    </source>
</evidence>
<proteinExistence type="predicted"/>
<evidence type="ECO:0000256" key="2">
    <source>
        <dbReference type="ARBA" id="ARBA00022555"/>
    </source>
</evidence>
<keyword evidence="6" id="KW-0521">NADP</keyword>
<evidence type="ECO:0000256" key="8">
    <source>
        <dbReference type="ARBA" id="ARBA00023002"/>
    </source>
</evidence>
<dbReference type="PROSITE" id="PS01136">
    <property type="entry name" value="UPF0034"/>
    <property type="match status" value="1"/>
</dbReference>
<evidence type="ECO:0000259" key="11">
    <source>
        <dbReference type="Pfam" id="PF01207"/>
    </source>
</evidence>
<dbReference type="GO" id="GO:0000049">
    <property type="term" value="F:tRNA binding"/>
    <property type="evidence" value="ECO:0007669"/>
    <property type="project" value="UniProtKB-KW"/>
</dbReference>
<keyword evidence="3" id="KW-0285">Flavoprotein</keyword>
<feature type="chain" id="PRO_5040417651" evidence="10">
    <location>
        <begin position="24"/>
        <end position="508"/>
    </location>
</feature>
<gene>
    <name evidence="12" type="ORF">SEMRO_114_G056340.1</name>
</gene>
<feature type="domain" description="DUS-like FMN-binding" evidence="11">
    <location>
        <begin position="65"/>
        <end position="430"/>
    </location>
</feature>
<reference evidence="12" key="1">
    <citation type="submission" date="2020-06" db="EMBL/GenBank/DDBJ databases">
        <authorList>
            <consortium name="Plant Systems Biology data submission"/>
        </authorList>
    </citation>
    <scope>NUCLEOTIDE SEQUENCE</scope>
    <source>
        <strain evidence="12">D6</strain>
    </source>
</reference>
<dbReference type="CDD" id="cd02801">
    <property type="entry name" value="DUS_like_FMN"/>
    <property type="match status" value="1"/>
</dbReference>
<dbReference type="InterPro" id="IPR004653">
    <property type="entry name" value="DusA"/>
</dbReference>
<evidence type="ECO:0000256" key="1">
    <source>
        <dbReference type="ARBA" id="ARBA00001917"/>
    </source>
</evidence>
<dbReference type="Pfam" id="PF01207">
    <property type="entry name" value="Dus"/>
    <property type="match status" value="1"/>
</dbReference>
<evidence type="ECO:0000313" key="12">
    <source>
        <dbReference type="EMBL" id="CAB9501641.1"/>
    </source>
</evidence>
<dbReference type="PANTHER" id="PTHR42907:SF1">
    <property type="entry name" value="FMN-LINKED OXIDOREDUCTASES SUPERFAMILY PROTEIN"/>
    <property type="match status" value="1"/>
</dbReference>
<dbReference type="InterPro" id="IPR035587">
    <property type="entry name" value="DUS-like_FMN-bd"/>
</dbReference>
<evidence type="ECO:0000256" key="7">
    <source>
        <dbReference type="ARBA" id="ARBA00022884"/>
    </source>
</evidence>
<dbReference type="AlphaFoldDB" id="A0A9N8H5H2"/>
<dbReference type="InterPro" id="IPR018517">
    <property type="entry name" value="tRNA_hU_synthase_CS"/>
</dbReference>